<evidence type="ECO:0000256" key="1">
    <source>
        <dbReference type="ARBA" id="ARBA00008601"/>
    </source>
</evidence>
<evidence type="ECO:0000259" key="5">
    <source>
        <dbReference type="PROSITE" id="PS50054"/>
    </source>
</evidence>
<dbReference type="GO" id="GO:0033550">
    <property type="term" value="F:MAP kinase tyrosine phosphatase activity"/>
    <property type="evidence" value="ECO:0007669"/>
    <property type="project" value="TreeGrafter"/>
</dbReference>
<feature type="domain" description="Tyrosine-protein phosphatase" evidence="5">
    <location>
        <begin position="127"/>
        <end position="270"/>
    </location>
</feature>
<keyword evidence="4" id="KW-0904">Protein phosphatase</keyword>
<keyword evidence="3" id="KW-0378">Hydrolase</keyword>
<evidence type="ECO:0000313" key="7">
    <source>
        <dbReference type="EMBL" id="CAF1454921.1"/>
    </source>
</evidence>
<name>A0A815PYZ9_ADIRI</name>
<dbReference type="InterPro" id="IPR000340">
    <property type="entry name" value="Dual-sp_phosphatase_cat-dom"/>
</dbReference>
<dbReference type="AlphaFoldDB" id="A0A815PYZ9"/>
<dbReference type="OrthoDB" id="285418at2759"/>
<dbReference type="Gene3D" id="3.90.190.10">
    <property type="entry name" value="Protein tyrosine phosphatase superfamily"/>
    <property type="match status" value="2"/>
</dbReference>
<protein>
    <recommendedName>
        <fullName evidence="2">protein-tyrosine-phosphatase</fullName>
        <ecNumber evidence="2">3.1.3.48</ecNumber>
    </recommendedName>
</protein>
<dbReference type="InterPro" id="IPR020422">
    <property type="entry name" value="TYR_PHOSPHATASE_DUAL_dom"/>
</dbReference>
<comment type="similarity">
    <text evidence="1">Belongs to the protein-tyrosine phosphatase family. Non-receptor class dual specificity subfamily.</text>
</comment>
<dbReference type="InterPro" id="IPR029021">
    <property type="entry name" value="Prot-tyrosine_phosphatase-like"/>
</dbReference>
<dbReference type="EC" id="3.1.3.48" evidence="2"/>
<dbReference type="GO" id="GO:0043409">
    <property type="term" value="P:negative regulation of MAPK cascade"/>
    <property type="evidence" value="ECO:0007669"/>
    <property type="project" value="TreeGrafter"/>
</dbReference>
<feature type="domain" description="Tyrosine specific protein phosphatases" evidence="6">
    <location>
        <begin position="190"/>
        <end position="248"/>
    </location>
</feature>
<dbReference type="PROSITE" id="PS50054">
    <property type="entry name" value="TYR_PHOSPHATASE_DUAL"/>
    <property type="match status" value="1"/>
</dbReference>
<dbReference type="CDD" id="cd14498">
    <property type="entry name" value="DSP"/>
    <property type="match status" value="1"/>
</dbReference>
<evidence type="ECO:0000313" key="8">
    <source>
        <dbReference type="Proteomes" id="UP000663852"/>
    </source>
</evidence>
<organism evidence="7 8">
    <name type="scientific">Adineta ricciae</name>
    <name type="common">Rotifer</name>
    <dbReference type="NCBI Taxonomy" id="249248"/>
    <lineage>
        <taxon>Eukaryota</taxon>
        <taxon>Metazoa</taxon>
        <taxon>Spiralia</taxon>
        <taxon>Gnathifera</taxon>
        <taxon>Rotifera</taxon>
        <taxon>Eurotatoria</taxon>
        <taxon>Bdelloidea</taxon>
        <taxon>Adinetida</taxon>
        <taxon>Adinetidae</taxon>
        <taxon>Adineta</taxon>
    </lineage>
</organism>
<dbReference type="EMBL" id="CAJNOJ010000456">
    <property type="protein sequence ID" value="CAF1454921.1"/>
    <property type="molecule type" value="Genomic_DNA"/>
</dbReference>
<comment type="caution">
    <text evidence="7">The sequence shown here is derived from an EMBL/GenBank/DDBJ whole genome shotgun (WGS) entry which is preliminary data.</text>
</comment>
<dbReference type="PROSITE" id="PS50056">
    <property type="entry name" value="TYR_PHOSPHATASE_2"/>
    <property type="match status" value="1"/>
</dbReference>
<dbReference type="PANTHER" id="PTHR10159:SF519">
    <property type="entry name" value="DUAL SPECIFICITY PROTEIN PHOSPHATASE MPK3"/>
    <property type="match status" value="1"/>
</dbReference>
<dbReference type="GO" id="GO:0008330">
    <property type="term" value="F:protein tyrosine/threonine phosphatase activity"/>
    <property type="evidence" value="ECO:0007669"/>
    <property type="project" value="TreeGrafter"/>
</dbReference>
<evidence type="ECO:0000259" key="6">
    <source>
        <dbReference type="PROSITE" id="PS50056"/>
    </source>
</evidence>
<dbReference type="SMART" id="SM00195">
    <property type="entry name" value="DSPc"/>
    <property type="match status" value="1"/>
</dbReference>
<dbReference type="GO" id="GO:0005737">
    <property type="term" value="C:cytoplasm"/>
    <property type="evidence" value="ECO:0007669"/>
    <property type="project" value="TreeGrafter"/>
</dbReference>
<evidence type="ECO:0000256" key="2">
    <source>
        <dbReference type="ARBA" id="ARBA00013064"/>
    </source>
</evidence>
<dbReference type="GO" id="GO:0017017">
    <property type="term" value="F:MAP kinase tyrosine/serine/threonine phosphatase activity"/>
    <property type="evidence" value="ECO:0007669"/>
    <property type="project" value="TreeGrafter"/>
</dbReference>
<evidence type="ECO:0000256" key="3">
    <source>
        <dbReference type="ARBA" id="ARBA00022801"/>
    </source>
</evidence>
<dbReference type="Pfam" id="PF00782">
    <property type="entry name" value="DSPc"/>
    <property type="match status" value="1"/>
</dbReference>
<gene>
    <name evidence="7" type="ORF">EDS130_LOCUS39769</name>
</gene>
<dbReference type="PANTHER" id="PTHR10159">
    <property type="entry name" value="DUAL SPECIFICITY PROTEIN PHOSPHATASE"/>
    <property type="match status" value="1"/>
</dbReference>
<sequence length="274" mass="32018">MAARSNVWMIDKMEYYLTNDLKATNEEIAYLKELCQIKTKDRGIPKKRPNVRLPSTILDNFLYHGDLGHARNYNLLQEIGIKHILNVSDIELDNEIRDNFNVLWINIGDELGVKDRGIPKKRPNVRLPSTILDNFLYHGDLGHARNYNLLQEIGIKHILNVSDIELDNEIRDNFNVLWINIGDELGVTIENYFEQTNKFLRLCQNKNEKVLVHCQMGISRSSSIILAYLITYHFETLSDAYDHLVNCRRVAAPNFGFFLQLIRYEKLLRENKDK</sequence>
<accession>A0A815PYZ9</accession>
<dbReference type="InterPro" id="IPR016130">
    <property type="entry name" value="Tyr_Pase_AS"/>
</dbReference>
<reference evidence="7" key="1">
    <citation type="submission" date="2021-02" db="EMBL/GenBank/DDBJ databases">
        <authorList>
            <person name="Nowell W R."/>
        </authorList>
    </citation>
    <scope>NUCLEOTIDE SEQUENCE</scope>
</reference>
<evidence type="ECO:0000256" key="4">
    <source>
        <dbReference type="ARBA" id="ARBA00022912"/>
    </source>
</evidence>
<dbReference type="Proteomes" id="UP000663852">
    <property type="component" value="Unassembled WGS sequence"/>
</dbReference>
<dbReference type="SUPFAM" id="SSF52799">
    <property type="entry name" value="(Phosphotyrosine protein) phosphatases II"/>
    <property type="match status" value="2"/>
</dbReference>
<dbReference type="InterPro" id="IPR000387">
    <property type="entry name" value="Tyr_Pase_dom"/>
</dbReference>
<proteinExistence type="inferred from homology"/>
<dbReference type="PROSITE" id="PS00383">
    <property type="entry name" value="TYR_PHOSPHATASE_1"/>
    <property type="match status" value="1"/>
</dbReference>